<dbReference type="PRINTS" id="PR01012">
    <property type="entry name" value="NRPEPTIDEYR"/>
</dbReference>
<comment type="similarity">
    <text evidence="2 9">Belongs to the G-protein coupled receptor 1 family.</text>
</comment>
<evidence type="ECO:0000259" key="11">
    <source>
        <dbReference type="PROSITE" id="PS50262"/>
    </source>
</evidence>
<evidence type="ECO:0000256" key="2">
    <source>
        <dbReference type="ARBA" id="ARBA00010663"/>
    </source>
</evidence>
<evidence type="ECO:0000313" key="13">
    <source>
        <dbReference type="Proteomes" id="UP001162480"/>
    </source>
</evidence>
<dbReference type="EMBL" id="OX597821">
    <property type="protein sequence ID" value="CAI9727307.1"/>
    <property type="molecule type" value="Genomic_DNA"/>
</dbReference>
<dbReference type="PRINTS" id="PR00237">
    <property type="entry name" value="GPCRRHODOPSN"/>
</dbReference>
<dbReference type="PROSITE" id="PS50262">
    <property type="entry name" value="G_PROTEIN_RECEP_F1_2"/>
    <property type="match status" value="1"/>
</dbReference>
<evidence type="ECO:0000256" key="4">
    <source>
        <dbReference type="ARBA" id="ARBA00022989"/>
    </source>
</evidence>
<feature type="transmembrane region" description="Helical" evidence="10">
    <location>
        <begin position="318"/>
        <end position="337"/>
    </location>
</feature>
<dbReference type="PANTHER" id="PTHR45695:SF15">
    <property type="entry name" value="OPSIN RH2"/>
    <property type="match status" value="1"/>
</dbReference>
<evidence type="ECO:0000313" key="12">
    <source>
        <dbReference type="EMBL" id="CAI9727307.1"/>
    </source>
</evidence>
<name>A0AA36B628_OCTVU</name>
<comment type="subcellular location">
    <subcellularLocation>
        <location evidence="1">Membrane</location>
        <topology evidence="1">Multi-pass membrane protein</topology>
    </subcellularLocation>
</comment>
<accession>A0AA36B628</accession>
<dbReference type="AlphaFoldDB" id="A0AA36B628"/>
<keyword evidence="7 9" id="KW-0675">Receptor</keyword>
<dbReference type="GO" id="GO:0004983">
    <property type="term" value="F:neuropeptide Y receptor activity"/>
    <property type="evidence" value="ECO:0007669"/>
    <property type="project" value="InterPro"/>
</dbReference>
<evidence type="ECO:0000256" key="9">
    <source>
        <dbReference type="RuleBase" id="RU000688"/>
    </source>
</evidence>
<gene>
    <name evidence="12" type="ORF">OCTVUL_1B008363</name>
</gene>
<dbReference type="InterPro" id="IPR017452">
    <property type="entry name" value="GPCR_Rhodpsn_7TM"/>
</dbReference>
<dbReference type="SUPFAM" id="SSF81321">
    <property type="entry name" value="Family A G protein-coupled receptor-like"/>
    <property type="match status" value="1"/>
</dbReference>
<feature type="transmembrane region" description="Helical" evidence="10">
    <location>
        <begin position="30"/>
        <end position="51"/>
    </location>
</feature>
<dbReference type="InterPro" id="IPR000276">
    <property type="entry name" value="GPCR_Rhodpsn"/>
</dbReference>
<keyword evidence="3 9" id="KW-0812">Transmembrane</keyword>
<proteinExistence type="inferred from homology"/>
<evidence type="ECO:0000256" key="1">
    <source>
        <dbReference type="ARBA" id="ARBA00004141"/>
    </source>
</evidence>
<keyword evidence="4 10" id="KW-1133">Transmembrane helix</keyword>
<feature type="transmembrane region" description="Helical" evidence="10">
    <location>
        <begin position="103"/>
        <end position="121"/>
    </location>
</feature>
<feature type="transmembrane region" description="Helical" evidence="10">
    <location>
        <begin position="277"/>
        <end position="298"/>
    </location>
</feature>
<evidence type="ECO:0000256" key="5">
    <source>
        <dbReference type="ARBA" id="ARBA00023040"/>
    </source>
</evidence>
<dbReference type="Pfam" id="PF00001">
    <property type="entry name" value="7tm_1"/>
    <property type="match status" value="1"/>
</dbReference>
<dbReference type="PROSITE" id="PS00237">
    <property type="entry name" value="G_PROTEIN_RECEP_F1_1"/>
    <property type="match status" value="1"/>
</dbReference>
<feature type="transmembrane region" description="Helical" evidence="10">
    <location>
        <begin position="193"/>
        <end position="214"/>
    </location>
</feature>
<dbReference type="InterPro" id="IPR000611">
    <property type="entry name" value="NPY_rcpt"/>
</dbReference>
<feature type="transmembrane region" description="Helical" evidence="10">
    <location>
        <begin position="63"/>
        <end position="91"/>
    </location>
</feature>
<dbReference type="Proteomes" id="UP001162480">
    <property type="component" value="Chromosome 8"/>
</dbReference>
<keyword evidence="13" id="KW-1185">Reference proteome</keyword>
<feature type="domain" description="G-protein coupled receptors family 1 profile" evidence="11">
    <location>
        <begin position="42"/>
        <end position="334"/>
    </location>
</feature>
<keyword evidence="8 9" id="KW-0807">Transducer</keyword>
<dbReference type="CDD" id="cd15001">
    <property type="entry name" value="7tmA_GPRnna14-like"/>
    <property type="match status" value="1"/>
</dbReference>
<keyword evidence="6 10" id="KW-0472">Membrane</keyword>
<organism evidence="12 13">
    <name type="scientific">Octopus vulgaris</name>
    <name type="common">Common octopus</name>
    <dbReference type="NCBI Taxonomy" id="6645"/>
    <lineage>
        <taxon>Eukaryota</taxon>
        <taxon>Metazoa</taxon>
        <taxon>Spiralia</taxon>
        <taxon>Lophotrochozoa</taxon>
        <taxon>Mollusca</taxon>
        <taxon>Cephalopoda</taxon>
        <taxon>Coleoidea</taxon>
        <taxon>Octopodiformes</taxon>
        <taxon>Octopoda</taxon>
        <taxon>Incirrata</taxon>
        <taxon>Octopodidae</taxon>
        <taxon>Octopus</taxon>
    </lineage>
</organism>
<evidence type="ECO:0000256" key="10">
    <source>
        <dbReference type="SAM" id="Phobius"/>
    </source>
</evidence>
<feature type="transmembrane region" description="Helical" evidence="10">
    <location>
        <begin position="142"/>
        <end position="162"/>
    </location>
</feature>
<dbReference type="SMART" id="SM01381">
    <property type="entry name" value="7TM_GPCR_Srsx"/>
    <property type="match status" value="1"/>
</dbReference>
<evidence type="ECO:0000256" key="3">
    <source>
        <dbReference type="ARBA" id="ARBA00022692"/>
    </source>
</evidence>
<dbReference type="GO" id="GO:0005886">
    <property type="term" value="C:plasma membrane"/>
    <property type="evidence" value="ECO:0007669"/>
    <property type="project" value="TreeGrafter"/>
</dbReference>
<sequence>MNSSEEEDYEYDYDKTVSVIPLEELVPVSIVYSITLFLGVTGNSLVIFCILRYNRMRSITNILLLSLASADLLLVVICVPIKGVAFFSFTWTMGEVLCKAVHYLQNVSMLCSVFTLTVISIERYIAIRHPLKAKYICTLVHARLVIMGVWILSFIGSLPVLFGQRHIEVGMRRKGYYCLREWQKPFFEKIYELYMLTVMLIIPSFVMTIAYLGICHEMWNVSYRRADMRSGSMVNNGCIKDSSGSRTGFRSIYITGDRRRKKTTEEDDKTKMQAMKMLVVVVLLFIICWAPILINNVMIGFDYLPRLHYGYLKPMRMAFNLMAYFNSCINPIVYSFMSKNFREKFKHSFRTLFRGRFTGADRIWTQRGTVSFTTRTTSLNRSKLYSMKEPVEKDVSISSVTENCKIVLVPD</sequence>
<dbReference type="PANTHER" id="PTHR45695">
    <property type="entry name" value="LEUCOKININ RECEPTOR-RELATED"/>
    <property type="match status" value="1"/>
</dbReference>
<evidence type="ECO:0000256" key="7">
    <source>
        <dbReference type="ARBA" id="ARBA00023170"/>
    </source>
</evidence>
<dbReference type="Gene3D" id="1.20.1070.10">
    <property type="entry name" value="Rhodopsin 7-helix transmembrane proteins"/>
    <property type="match status" value="1"/>
</dbReference>
<keyword evidence="5 9" id="KW-0297">G-protein coupled receptor</keyword>
<evidence type="ECO:0000256" key="6">
    <source>
        <dbReference type="ARBA" id="ARBA00023136"/>
    </source>
</evidence>
<evidence type="ECO:0000256" key="8">
    <source>
        <dbReference type="ARBA" id="ARBA00023224"/>
    </source>
</evidence>
<protein>
    <submittedName>
        <fullName evidence="12">Receptor-like peptide receptor-like</fullName>
    </submittedName>
</protein>
<reference evidence="12" key="1">
    <citation type="submission" date="2023-08" db="EMBL/GenBank/DDBJ databases">
        <authorList>
            <person name="Alioto T."/>
            <person name="Alioto T."/>
            <person name="Gomez Garrido J."/>
        </authorList>
    </citation>
    <scope>NUCLEOTIDE SEQUENCE</scope>
</reference>